<gene>
    <name evidence="1" type="ORF">OXD698_LOCUS39782</name>
</gene>
<evidence type="ECO:0000313" key="2">
    <source>
        <dbReference type="Proteomes" id="UP000663844"/>
    </source>
</evidence>
<protein>
    <submittedName>
        <fullName evidence="1">Uncharacterized protein</fullName>
    </submittedName>
</protein>
<name>A0A819ZS33_9BILA</name>
<accession>A0A819ZS33</accession>
<dbReference type="AlphaFoldDB" id="A0A819ZS33"/>
<reference evidence="1" key="1">
    <citation type="submission" date="2021-02" db="EMBL/GenBank/DDBJ databases">
        <authorList>
            <person name="Nowell W R."/>
        </authorList>
    </citation>
    <scope>NUCLEOTIDE SEQUENCE</scope>
</reference>
<proteinExistence type="predicted"/>
<dbReference type="Proteomes" id="UP000663844">
    <property type="component" value="Unassembled WGS sequence"/>
</dbReference>
<comment type="caution">
    <text evidence="1">The sequence shown here is derived from an EMBL/GenBank/DDBJ whole genome shotgun (WGS) entry which is preliminary data.</text>
</comment>
<dbReference type="EMBL" id="CAJOAZ010008304">
    <property type="protein sequence ID" value="CAF4181938.1"/>
    <property type="molecule type" value="Genomic_DNA"/>
</dbReference>
<feature type="non-terminal residue" evidence="1">
    <location>
        <position position="1"/>
    </location>
</feature>
<organism evidence="1 2">
    <name type="scientific">Adineta steineri</name>
    <dbReference type="NCBI Taxonomy" id="433720"/>
    <lineage>
        <taxon>Eukaryota</taxon>
        <taxon>Metazoa</taxon>
        <taxon>Spiralia</taxon>
        <taxon>Gnathifera</taxon>
        <taxon>Rotifera</taxon>
        <taxon>Eurotatoria</taxon>
        <taxon>Bdelloidea</taxon>
        <taxon>Adinetida</taxon>
        <taxon>Adinetidae</taxon>
        <taxon>Adineta</taxon>
    </lineage>
</organism>
<sequence>YIFNHSRNYLNKTKNTLEIFNKNEYKVTQEDIPMNKLTIIPINKSDDVIYKATFTRKLSEQHNPTSS</sequence>
<evidence type="ECO:0000313" key="1">
    <source>
        <dbReference type="EMBL" id="CAF4181938.1"/>
    </source>
</evidence>